<dbReference type="InterPro" id="IPR011701">
    <property type="entry name" value="MFS"/>
</dbReference>
<evidence type="ECO:0000256" key="8">
    <source>
        <dbReference type="ARBA" id="ARBA00023136"/>
    </source>
</evidence>
<dbReference type="InterPro" id="IPR051084">
    <property type="entry name" value="H+-coupled_symporters"/>
</dbReference>
<protein>
    <submittedName>
        <fullName evidence="11">Putative proline/betaine transporter</fullName>
    </submittedName>
</protein>
<feature type="transmembrane region" description="Helical" evidence="9">
    <location>
        <begin position="333"/>
        <end position="358"/>
    </location>
</feature>
<accession>A0A2X2CK04</accession>
<dbReference type="InterPro" id="IPR020846">
    <property type="entry name" value="MFS_dom"/>
</dbReference>
<feature type="transmembrane region" description="Helical" evidence="9">
    <location>
        <begin position="89"/>
        <end position="113"/>
    </location>
</feature>
<feature type="transmembrane region" description="Helical" evidence="9">
    <location>
        <begin position="370"/>
        <end position="395"/>
    </location>
</feature>
<dbReference type="Gene3D" id="1.20.1250.20">
    <property type="entry name" value="MFS general substrate transporter like domains"/>
    <property type="match status" value="2"/>
</dbReference>
<sequence>MTQAASGSVDTHTLRKVIAAASIGNFVEWFDFAIYGFLATIIAEQFFPSGDAKAALLKTFAVFAVAFAFRPLGGIVFGMLGDRIGRKKILALTILMMAGATTLIGLLPTYAAIGMAAPLLLTVIRCVQGFSAGGEYAGACAYVMEHAPREKRATYGSFVPVSTFSAFACAAVLAYGLDATLTKDAMASWGWRIPFLIAAPLGLVGLYLRLRLGETPAFQSVEAQHAVAHAPLRETLKSNGGAICRLGAFISVTALSFYMFTTYFATYLQVAGGLDRASALLVTVIALVFAAMLCPFAGLFSDRVGRKATVFTTCTLLIVVVYPSFWMANSGNLLLSVLGVLLLAVGAVLSGVVTAALLSEVFPTRTRYTASAITYNMAYTVFGGTAPLMATYLIAQSGSNLAPAFYLIAISVMALIGGLLLPETSKVELSEVTGRVPAAETASLTSITT</sequence>
<feature type="domain" description="Major facilitator superfamily (MFS) profile" evidence="10">
    <location>
        <begin position="17"/>
        <end position="426"/>
    </location>
</feature>
<evidence type="ECO:0000259" key="10">
    <source>
        <dbReference type="PROSITE" id="PS50850"/>
    </source>
</evidence>
<evidence type="ECO:0000256" key="7">
    <source>
        <dbReference type="ARBA" id="ARBA00022989"/>
    </source>
</evidence>
<dbReference type="SUPFAM" id="SSF103473">
    <property type="entry name" value="MFS general substrate transporter"/>
    <property type="match status" value="1"/>
</dbReference>
<feature type="transmembrane region" description="Helical" evidence="9">
    <location>
        <begin position="242"/>
        <end position="265"/>
    </location>
</feature>
<dbReference type="PROSITE" id="PS00217">
    <property type="entry name" value="SUGAR_TRANSPORT_2"/>
    <property type="match status" value="1"/>
</dbReference>
<dbReference type="RefSeq" id="WP_010798105.1">
    <property type="nucleotide sequence ID" value="NZ_CP069262.1"/>
</dbReference>
<evidence type="ECO:0000256" key="3">
    <source>
        <dbReference type="ARBA" id="ARBA00022448"/>
    </source>
</evidence>
<comment type="subcellular location">
    <subcellularLocation>
        <location evidence="1">Cell membrane</location>
        <topology evidence="1">Multi-pass membrane protein</topology>
    </subcellularLocation>
</comment>
<feature type="transmembrane region" description="Helical" evidence="9">
    <location>
        <begin position="189"/>
        <end position="208"/>
    </location>
</feature>
<feature type="transmembrane region" description="Helical" evidence="9">
    <location>
        <begin position="308"/>
        <end position="327"/>
    </location>
</feature>
<dbReference type="GO" id="GO:0005886">
    <property type="term" value="C:plasma membrane"/>
    <property type="evidence" value="ECO:0007669"/>
    <property type="project" value="UniProtKB-SubCell"/>
</dbReference>
<name>A0A2X2CK04_PSELU</name>
<organism evidence="11 12">
    <name type="scientific">Pseudomonas luteola</name>
    <dbReference type="NCBI Taxonomy" id="47886"/>
    <lineage>
        <taxon>Bacteria</taxon>
        <taxon>Pseudomonadati</taxon>
        <taxon>Pseudomonadota</taxon>
        <taxon>Gammaproteobacteria</taxon>
        <taxon>Pseudomonadales</taxon>
        <taxon>Pseudomonadaceae</taxon>
        <taxon>Pseudomonas</taxon>
    </lineage>
</organism>
<dbReference type="Pfam" id="PF07690">
    <property type="entry name" value="MFS_1"/>
    <property type="match status" value="1"/>
</dbReference>
<comment type="similarity">
    <text evidence="2">Belongs to the major facilitator superfamily. Metabolite:H+ Symporter (MHS) family (TC 2.A.1.6) family.</text>
</comment>
<feature type="transmembrane region" description="Helical" evidence="9">
    <location>
        <begin position="401"/>
        <end position="421"/>
    </location>
</feature>
<evidence type="ECO:0000256" key="6">
    <source>
        <dbReference type="ARBA" id="ARBA00022847"/>
    </source>
</evidence>
<proteinExistence type="inferred from homology"/>
<keyword evidence="4" id="KW-1003">Cell membrane</keyword>
<evidence type="ECO:0000256" key="1">
    <source>
        <dbReference type="ARBA" id="ARBA00004651"/>
    </source>
</evidence>
<dbReference type="EMBL" id="UAUF01000011">
    <property type="protein sequence ID" value="SPZ06016.1"/>
    <property type="molecule type" value="Genomic_DNA"/>
</dbReference>
<feature type="transmembrane region" description="Helical" evidence="9">
    <location>
        <begin position="277"/>
        <end position="301"/>
    </location>
</feature>
<dbReference type="InterPro" id="IPR036259">
    <property type="entry name" value="MFS_trans_sf"/>
</dbReference>
<dbReference type="PANTHER" id="PTHR43528:SF1">
    <property type="entry name" value="ALPHA-KETOGLUTARATE PERMEASE"/>
    <property type="match status" value="1"/>
</dbReference>
<keyword evidence="6" id="KW-0769">Symport</keyword>
<dbReference type="AlphaFoldDB" id="A0A2X2CK04"/>
<evidence type="ECO:0000313" key="12">
    <source>
        <dbReference type="Proteomes" id="UP000250443"/>
    </source>
</evidence>
<feature type="transmembrane region" description="Helical" evidence="9">
    <location>
        <begin position="119"/>
        <end position="143"/>
    </location>
</feature>
<dbReference type="GO" id="GO:0015293">
    <property type="term" value="F:symporter activity"/>
    <property type="evidence" value="ECO:0007669"/>
    <property type="project" value="UniProtKB-KW"/>
</dbReference>
<keyword evidence="3" id="KW-0813">Transport</keyword>
<evidence type="ECO:0000256" key="5">
    <source>
        <dbReference type="ARBA" id="ARBA00022692"/>
    </source>
</evidence>
<keyword evidence="7 9" id="KW-1133">Transmembrane helix</keyword>
<dbReference type="PROSITE" id="PS50850">
    <property type="entry name" value="MFS"/>
    <property type="match status" value="1"/>
</dbReference>
<evidence type="ECO:0000256" key="4">
    <source>
        <dbReference type="ARBA" id="ARBA00022475"/>
    </source>
</evidence>
<feature type="transmembrane region" description="Helical" evidence="9">
    <location>
        <begin position="17"/>
        <end position="43"/>
    </location>
</feature>
<reference evidence="11 12" key="1">
    <citation type="submission" date="2018-06" db="EMBL/GenBank/DDBJ databases">
        <authorList>
            <consortium name="Pathogen Informatics"/>
            <person name="Doyle S."/>
        </authorList>
    </citation>
    <scope>NUCLEOTIDE SEQUENCE [LARGE SCALE GENOMIC DNA]</scope>
    <source>
        <strain evidence="11 12">NCTC11842</strain>
    </source>
</reference>
<evidence type="ECO:0000256" key="2">
    <source>
        <dbReference type="ARBA" id="ARBA00008240"/>
    </source>
</evidence>
<gene>
    <name evidence="11" type="primary">proP_1</name>
    <name evidence="11" type="ORF">NCTC11842_01943</name>
</gene>
<dbReference type="PANTHER" id="PTHR43528">
    <property type="entry name" value="ALPHA-KETOGLUTARATE PERMEASE"/>
    <property type="match status" value="1"/>
</dbReference>
<keyword evidence="8 9" id="KW-0472">Membrane</keyword>
<dbReference type="FunFam" id="1.20.1250.20:FF:000001">
    <property type="entry name" value="Dicarboxylate MFS transporter"/>
    <property type="match status" value="1"/>
</dbReference>
<feature type="transmembrane region" description="Helical" evidence="9">
    <location>
        <begin position="155"/>
        <end position="177"/>
    </location>
</feature>
<evidence type="ECO:0000313" key="11">
    <source>
        <dbReference type="EMBL" id="SPZ06016.1"/>
    </source>
</evidence>
<dbReference type="PROSITE" id="PS00216">
    <property type="entry name" value="SUGAR_TRANSPORT_1"/>
    <property type="match status" value="1"/>
</dbReference>
<feature type="transmembrane region" description="Helical" evidence="9">
    <location>
        <begin position="55"/>
        <end position="77"/>
    </location>
</feature>
<dbReference type="InterPro" id="IPR005829">
    <property type="entry name" value="Sugar_transporter_CS"/>
</dbReference>
<evidence type="ECO:0000256" key="9">
    <source>
        <dbReference type="SAM" id="Phobius"/>
    </source>
</evidence>
<keyword evidence="5 9" id="KW-0812">Transmembrane</keyword>
<dbReference type="Proteomes" id="UP000250443">
    <property type="component" value="Unassembled WGS sequence"/>
</dbReference>